<proteinExistence type="predicted"/>
<dbReference type="EMBL" id="JBFXLT010000097">
    <property type="protein sequence ID" value="KAL2809079.1"/>
    <property type="molecule type" value="Genomic_DNA"/>
</dbReference>
<organism evidence="2 3">
    <name type="scientific">Aspergillus granulosus</name>
    <dbReference type="NCBI Taxonomy" id="176169"/>
    <lineage>
        <taxon>Eukaryota</taxon>
        <taxon>Fungi</taxon>
        <taxon>Dikarya</taxon>
        <taxon>Ascomycota</taxon>
        <taxon>Pezizomycotina</taxon>
        <taxon>Eurotiomycetes</taxon>
        <taxon>Eurotiomycetidae</taxon>
        <taxon>Eurotiales</taxon>
        <taxon>Aspergillaceae</taxon>
        <taxon>Aspergillus</taxon>
        <taxon>Aspergillus subgen. Nidulantes</taxon>
    </lineage>
</organism>
<dbReference type="Proteomes" id="UP001610334">
    <property type="component" value="Unassembled WGS sequence"/>
</dbReference>
<keyword evidence="1" id="KW-0472">Membrane</keyword>
<evidence type="ECO:0000313" key="2">
    <source>
        <dbReference type="EMBL" id="KAL2809079.1"/>
    </source>
</evidence>
<gene>
    <name evidence="2" type="ORF">BJX63DRAFT_373043</name>
</gene>
<evidence type="ECO:0000313" key="3">
    <source>
        <dbReference type="Proteomes" id="UP001610334"/>
    </source>
</evidence>
<keyword evidence="3" id="KW-1185">Reference proteome</keyword>
<keyword evidence="1" id="KW-1133">Transmembrane helix</keyword>
<keyword evidence="1" id="KW-0812">Transmembrane</keyword>
<sequence>MALPYSPVLFCHRLTRYSYCRSACSTPSLLRAFCTRHVGLVRLNQVLLQPFTDCTTSRPGDWYWFNITRGPILPVLFLVRILLIEMGTKYGDQSTGGREPMGCGW</sequence>
<accession>A0ABR4H0V6</accession>
<protein>
    <submittedName>
        <fullName evidence="2">Uncharacterized protein</fullName>
    </submittedName>
</protein>
<reference evidence="2 3" key="1">
    <citation type="submission" date="2024-07" db="EMBL/GenBank/DDBJ databases">
        <title>Section-level genome sequencing and comparative genomics of Aspergillus sections Usti and Cavernicolus.</title>
        <authorList>
            <consortium name="Lawrence Berkeley National Laboratory"/>
            <person name="Nybo J.L."/>
            <person name="Vesth T.C."/>
            <person name="Theobald S."/>
            <person name="Frisvad J.C."/>
            <person name="Larsen T.O."/>
            <person name="Kjaerboelling I."/>
            <person name="Rothschild-Mancinelli K."/>
            <person name="Lyhne E.K."/>
            <person name="Kogle M.E."/>
            <person name="Barry K."/>
            <person name="Clum A."/>
            <person name="Na H."/>
            <person name="Ledsgaard L."/>
            <person name="Lin J."/>
            <person name="Lipzen A."/>
            <person name="Kuo A."/>
            <person name="Riley R."/>
            <person name="Mondo S."/>
            <person name="Labutti K."/>
            <person name="Haridas S."/>
            <person name="Pangalinan J."/>
            <person name="Salamov A.A."/>
            <person name="Simmons B.A."/>
            <person name="Magnuson J.K."/>
            <person name="Chen J."/>
            <person name="Drula E."/>
            <person name="Henrissat B."/>
            <person name="Wiebenga A."/>
            <person name="Lubbers R.J."/>
            <person name="Gomes A.C."/>
            <person name="Makela M.R."/>
            <person name="Stajich J."/>
            <person name="Grigoriev I.V."/>
            <person name="Mortensen U.H."/>
            <person name="De Vries R.P."/>
            <person name="Baker S.E."/>
            <person name="Andersen M.R."/>
        </authorList>
    </citation>
    <scope>NUCLEOTIDE SEQUENCE [LARGE SCALE GENOMIC DNA]</scope>
    <source>
        <strain evidence="2 3">CBS 588.65</strain>
    </source>
</reference>
<comment type="caution">
    <text evidence="2">The sequence shown here is derived from an EMBL/GenBank/DDBJ whole genome shotgun (WGS) entry which is preliminary data.</text>
</comment>
<feature type="transmembrane region" description="Helical" evidence="1">
    <location>
        <begin position="62"/>
        <end position="83"/>
    </location>
</feature>
<evidence type="ECO:0000256" key="1">
    <source>
        <dbReference type="SAM" id="Phobius"/>
    </source>
</evidence>
<name>A0ABR4H0V6_9EURO</name>